<dbReference type="InterPro" id="IPR029032">
    <property type="entry name" value="AhpD-like"/>
</dbReference>
<dbReference type="AlphaFoldDB" id="Q1ZAF9"/>
<comment type="caution">
    <text evidence="2">The sequence shown here is derived from an EMBL/GenBank/DDBJ whole genome shotgun (WGS) entry which is preliminary data.</text>
</comment>
<name>Q1ZAF9_9GAMM</name>
<dbReference type="GO" id="GO:0051920">
    <property type="term" value="F:peroxiredoxin activity"/>
    <property type="evidence" value="ECO:0007669"/>
    <property type="project" value="InterPro"/>
</dbReference>
<evidence type="ECO:0000313" key="2">
    <source>
        <dbReference type="EMBL" id="EAS45533.1"/>
    </source>
</evidence>
<evidence type="ECO:0000259" key="1">
    <source>
        <dbReference type="Pfam" id="PF02627"/>
    </source>
</evidence>
<gene>
    <name evidence="2" type="ORF">P3TCK_04131</name>
</gene>
<dbReference type="PANTHER" id="PTHR33570">
    <property type="entry name" value="4-CARBOXYMUCONOLACTONE DECARBOXYLASE FAMILY PROTEIN"/>
    <property type="match status" value="1"/>
</dbReference>
<proteinExistence type="predicted"/>
<accession>Q1ZAF9</accession>
<protein>
    <submittedName>
        <fullName evidence="2">Carboxymuconolactone decarboxylase</fullName>
    </submittedName>
</protein>
<sequence length="108" mass="12173">MTSKEKDLMATFARVAPQFHQLTSKVLFEQVWRDESLSLRDRSLITVTALVALNRMEQLPGHLERALDNGLSKEELSAAVTHLAFYAGWPVTASAIERLDDINGLRTY</sequence>
<dbReference type="OrthoDB" id="9801400at2"/>
<dbReference type="HOGENOM" id="CLU_070025_5_1_6"/>
<evidence type="ECO:0000313" key="3">
    <source>
        <dbReference type="Proteomes" id="UP000003789"/>
    </source>
</evidence>
<dbReference type="InterPro" id="IPR052512">
    <property type="entry name" value="4CMD/NDH-1_regulator"/>
</dbReference>
<reference evidence="2 3" key="1">
    <citation type="submission" date="2006-03" db="EMBL/GenBank/DDBJ databases">
        <authorList>
            <person name="Bartlett D.H."/>
            <person name="Valle G."/>
            <person name="Lauro F.M."/>
            <person name="Vezzi A."/>
            <person name="Simonato F."/>
            <person name="Eloe E."/>
            <person name="Vitulo N."/>
            <person name="Stratton T.K."/>
            <person name="D'angelo M."/>
            <person name="Ferriera S."/>
            <person name="Johnson J."/>
            <person name="Kravitz S."/>
            <person name="Beeson K."/>
            <person name="Sutton G."/>
            <person name="Rogers Y."/>
            <person name="Friedman R."/>
            <person name="Frazier M."/>
            <person name="Venter J.C."/>
        </authorList>
    </citation>
    <scope>NUCLEOTIDE SEQUENCE [LARGE SCALE GENOMIC DNA]</scope>
    <source>
        <strain evidence="2 3">3TCK</strain>
    </source>
</reference>
<dbReference type="SUPFAM" id="SSF69118">
    <property type="entry name" value="AhpD-like"/>
    <property type="match status" value="1"/>
</dbReference>
<dbReference type="RefSeq" id="WP_006228835.1">
    <property type="nucleotide sequence ID" value="NZ_CH724134.1"/>
</dbReference>
<dbReference type="Proteomes" id="UP000003789">
    <property type="component" value="Unassembled WGS sequence"/>
</dbReference>
<organism evidence="2 3">
    <name type="scientific">Photobacterium profundum 3TCK</name>
    <dbReference type="NCBI Taxonomy" id="314280"/>
    <lineage>
        <taxon>Bacteria</taxon>
        <taxon>Pseudomonadati</taxon>
        <taxon>Pseudomonadota</taxon>
        <taxon>Gammaproteobacteria</taxon>
        <taxon>Vibrionales</taxon>
        <taxon>Vibrionaceae</taxon>
        <taxon>Photobacterium</taxon>
    </lineage>
</organism>
<dbReference type="PANTHER" id="PTHR33570:SF9">
    <property type="entry name" value="BLL4600 PROTEIN"/>
    <property type="match status" value="1"/>
</dbReference>
<dbReference type="InterPro" id="IPR003779">
    <property type="entry name" value="CMD-like"/>
</dbReference>
<dbReference type="EMBL" id="AAPH01000001">
    <property type="protein sequence ID" value="EAS45533.1"/>
    <property type="molecule type" value="Genomic_DNA"/>
</dbReference>
<dbReference type="Pfam" id="PF02627">
    <property type="entry name" value="CMD"/>
    <property type="match status" value="1"/>
</dbReference>
<dbReference type="Gene3D" id="1.20.1290.10">
    <property type="entry name" value="AhpD-like"/>
    <property type="match status" value="1"/>
</dbReference>
<feature type="domain" description="Carboxymuconolactone decarboxylase-like" evidence="1">
    <location>
        <begin position="17"/>
        <end position="98"/>
    </location>
</feature>